<proteinExistence type="predicted"/>
<evidence type="ECO:0000313" key="1">
    <source>
        <dbReference type="EMBL" id="KZT76591.1"/>
    </source>
</evidence>
<evidence type="ECO:0000313" key="2">
    <source>
        <dbReference type="Proteomes" id="UP000250235"/>
    </source>
</evidence>
<dbReference type="EMBL" id="KV107980">
    <property type="protein sequence ID" value="KZT76591.1"/>
    <property type="molecule type" value="Genomic_DNA"/>
</dbReference>
<gene>
    <name evidence="1" type="ORF">F511_46385</name>
</gene>
<protein>
    <submittedName>
        <fullName evidence="1">Uncharacterized protein</fullName>
    </submittedName>
</protein>
<dbReference type="AlphaFoldDB" id="A0A2Z6ZUS5"/>
<reference evidence="1 2" key="1">
    <citation type="journal article" date="2015" name="Proc. Natl. Acad. Sci. U.S.A.">
        <title>The resurrection genome of Boea hygrometrica: A blueprint for survival of dehydration.</title>
        <authorList>
            <person name="Xiao L."/>
            <person name="Yang G."/>
            <person name="Zhang L."/>
            <person name="Yang X."/>
            <person name="Zhao S."/>
            <person name="Ji Z."/>
            <person name="Zhou Q."/>
            <person name="Hu M."/>
            <person name="Wang Y."/>
            <person name="Chen M."/>
            <person name="Xu Y."/>
            <person name="Jin H."/>
            <person name="Xiao X."/>
            <person name="Hu G."/>
            <person name="Bao F."/>
            <person name="Hu Y."/>
            <person name="Wan P."/>
            <person name="Li L."/>
            <person name="Deng X."/>
            <person name="Kuang T."/>
            <person name="Xiang C."/>
            <person name="Zhu J.K."/>
            <person name="Oliver M.J."/>
            <person name="He Y."/>
        </authorList>
    </citation>
    <scope>NUCLEOTIDE SEQUENCE [LARGE SCALE GENOMIC DNA]</scope>
    <source>
        <strain evidence="2">cv. XS01</strain>
    </source>
</reference>
<sequence length="50" mass="5236">MARDVASRWARGRDALWCALPPRVLRGGGSAVAGRRSGDVVTAGLNSSRV</sequence>
<keyword evidence="2" id="KW-1185">Reference proteome</keyword>
<organism evidence="1 2">
    <name type="scientific">Dorcoceras hygrometricum</name>
    <dbReference type="NCBI Taxonomy" id="472368"/>
    <lineage>
        <taxon>Eukaryota</taxon>
        <taxon>Viridiplantae</taxon>
        <taxon>Streptophyta</taxon>
        <taxon>Embryophyta</taxon>
        <taxon>Tracheophyta</taxon>
        <taxon>Spermatophyta</taxon>
        <taxon>Magnoliopsida</taxon>
        <taxon>eudicotyledons</taxon>
        <taxon>Gunneridae</taxon>
        <taxon>Pentapetalae</taxon>
        <taxon>asterids</taxon>
        <taxon>lamiids</taxon>
        <taxon>Lamiales</taxon>
        <taxon>Gesneriaceae</taxon>
        <taxon>Didymocarpoideae</taxon>
        <taxon>Trichosporeae</taxon>
        <taxon>Loxocarpinae</taxon>
        <taxon>Dorcoceras</taxon>
    </lineage>
</organism>
<name>A0A2Z6ZUS5_9LAMI</name>
<accession>A0A2Z6ZUS5</accession>
<dbReference type="Proteomes" id="UP000250235">
    <property type="component" value="Unassembled WGS sequence"/>
</dbReference>